<evidence type="ECO:0000259" key="4">
    <source>
        <dbReference type="PROSITE" id="PS52035"/>
    </source>
</evidence>
<gene>
    <name evidence="5" type="primary">AGBL4_1</name>
    <name evidence="5" type="ORF">XENOCAPTIV_010792</name>
</gene>
<keyword evidence="5" id="KW-0645">Protease</keyword>
<comment type="cofactor">
    <cofactor evidence="1">
        <name>Zn(2+)</name>
        <dbReference type="ChEBI" id="CHEBI:29105"/>
    </cofactor>
</comment>
<comment type="caution">
    <text evidence="3">Lacks conserved residue(s) required for the propagation of feature annotation.</text>
</comment>
<evidence type="ECO:0000256" key="1">
    <source>
        <dbReference type="ARBA" id="ARBA00001947"/>
    </source>
</evidence>
<evidence type="ECO:0000256" key="3">
    <source>
        <dbReference type="PROSITE-ProRule" id="PRU01379"/>
    </source>
</evidence>
<dbReference type="EMBL" id="JAHRIN010002336">
    <property type="protein sequence ID" value="MEQ2192377.1"/>
    <property type="molecule type" value="Genomic_DNA"/>
</dbReference>
<dbReference type="GO" id="GO:0004180">
    <property type="term" value="F:carboxypeptidase activity"/>
    <property type="evidence" value="ECO:0007669"/>
    <property type="project" value="UniProtKB-KW"/>
</dbReference>
<keyword evidence="5" id="KW-0121">Carboxypeptidase</keyword>
<dbReference type="Proteomes" id="UP001434883">
    <property type="component" value="Unassembled WGS sequence"/>
</dbReference>
<dbReference type="InterPro" id="IPR000834">
    <property type="entry name" value="Peptidase_M14"/>
</dbReference>
<dbReference type="PROSITE" id="PS52035">
    <property type="entry name" value="PEPTIDASE_M14"/>
    <property type="match status" value="1"/>
</dbReference>
<keyword evidence="5" id="KW-0378">Hydrolase</keyword>
<accession>A0ABV0Q9A6</accession>
<dbReference type="SUPFAM" id="SSF53187">
    <property type="entry name" value="Zn-dependent exopeptidases"/>
    <property type="match status" value="1"/>
</dbReference>
<organism evidence="5 6">
    <name type="scientific">Xenoophorus captivus</name>
    <dbReference type="NCBI Taxonomy" id="1517983"/>
    <lineage>
        <taxon>Eukaryota</taxon>
        <taxon>Metazoa</taxon>
        <taxon>Chordata</taxon>
        <taxon>Craniata</taxon>
        <taxon>Vertebrata</taxon>
        <taxon>Euteleostomi</taxon>
        <taxon>Actinopterygii</taxon>
        <taxon>Neopterygii</taxon>
        <taxon>Teleostei</taxon>
        <taxon>Neoteleostei</taxon>
        <taxon>Acanthomorphata</taxon>
        <taxon>Ovalentaria</taxon>
        <taxon>Atherinomorphae</taxon>
        <taxon>Cyprinodontiformes</taxon>
        <taxon>Goodeidae</taxon>
        <taxon>Xenoophorus</taxon>
    </lineage>
</organism>
<evidence type="ECO:0000313" key="6">
    <source>
        <dbReference type="Proteomes" id="UP001434883"/>
    </source>
</evidence>
<dbReference type="Gene3D" id="3.40.630.10">
    <property type="entry name" value="Zn peptidases"/>
    <property type="match status" value="1"/>
</dbReference>
<evidence type="ECO:0000313" key="5">
    <source>
        <dbReference type="EMBL" id="MEQ2192377.1"/>
    </source>
</evidence>
<comment type="similarity">
    <text evidence="2 3">Belongs to the peptidase M14 family.</text>
</comment>
<dbReference type="PANTHER" id="PTHR12756">
    <property type="entry name" value="CYTOSOLIC CARBOXYPEPTIDASE"/>
    <property type="match status" value="1"/>
</dbReference>
<reference evidence="5 6" key="1">
    <citation type="submission" date="2021-06" db="EMBL/GenBank/DDBJ databases">
        <authorList>
            <person name="Palmer J.M."/>
        </authorList>
    </citation>
    <scope>NUCLEOTIDE SEQUENCE [LARGE SCALE GENOMIC DNA]</scope>
    <source>
        <strain evidence="5 6">XC_2019</strain>
        <tissue evidence="5">Muscle</tissue>
    </source>
</reference>
<proteinExistence type="inferred from homology"/>
<dbReference type="Pfam" id="PF00246">
    <property type="entry name" value="Peptidase_M14"/>
    <property type="match status" value="1"/>
</dbReference>
<feature type="domain" description="Peptidase M14" evidence="4">
    <location>
        <begin position="1"/>
        <end position="148"/>
    </location>
</feature>
<sequence>MCVIGVIDFLVSQHPVAQILRDHVIFKIVPMLNPDGVYLGNYRCSLMGFDLNRHWQDPSPWAHPTLHAVKQLIVQMDQDPVSMLSQTHMNNFLFCAPCSFTTQLSAGSRNSSLSPYLAQHVSKICVQGLCTWEIGKASQHLQNVSYPL</sequence>
<dbReference type="PANTHER" id="PTHR12756:SF9">
    <property type="entry name" value="CYTOSOLIC CARBOXYPEPTIDASE 6"/>
    <property type="match status" value="1"/>
</dbReference>
<comment type="caution">
    <text evidence="5">The sequence shown here is derived from an EMBL/GenBank/DDBJ whole genome shotgun (WGS) entry which is preliminary data.</text>
</comment>
<evidence type="ECO:0000256" key="2">
    <source>
        <dbReference type="ARBA" id="ARBA00005988"/>
    </source>
</evidence>
<dbReference type="InterPro" id="IPR050821">
    <property type="entry name" value="Cytosolic_carboxypeptidase"/>
</dbReference>
<name>A0ABV0Q9A6_9TELE</name>
<protein>
    <submittedName>
        <fullName evidence="5">Cytosolic carboxypeptidase 6</fullName>
    </submittedName>
</protein>
<keyword evidence="6" id="KW-1185">Reference proteome</keyword>